<evidence type="ECO:0000313" key="1">
    <source>
        <dbReference type="EMBL" id="QCC01185.1"/>
    </source>
</evidence>
<dbReference type="EMBL" id="CP039287">
    <property type="protein sequence ID" value="QCC01185.1"/>
    <property type="molecule type" value="Genomic_DNA"/>
</dbReference>
<dbReference type="AlphaFoldDB" id="A0AAE5ZDF8"/>
<organism evidence="1 2">
    <name type="scientific">Cupriavidus necator (strain ATCC 17699 / DSM 428 / KCTC 22496 / NCIMB 10442 / H16 / Stanier 337)</name>
    <name type="common">Ralstonia eutropha</name>
    <dbReference type="NCBI Taxonomy" id="381666"/>
    <lineage>
        <taxon>Bacteria</taxon>
        <taxon>Pseudomonadati</taxon>
        <taxon>Pseudomonadota</taxon>
        <taxon>Betaproteobacteria</taxon>
        <taxon>Burkholderiales</taxon>
        <taxon>Burkholderiaceae</taxon>
        <taxon>Cupriavidus</taxon>
    </lineage>
</organism>
<proteinExistence type="predicted"/>
<gene>
    <name evidence="1" type="ORF">E6A55_11725</name>
</gene>
<dbReference type="Proteomes" id="UP000296079">
    <property type="component" value="Chromosome 1"/>
</dbReference>
<dbReference type="InterPro" id="IPR018691">
    <property type="entry name" value="DUF2188"/>
</dbReference>
<dbReference type="Pfam" id="PF09954">
    <property type="entry name" value="DUF2188"/>
    <property type="match status" value="1"/>
</dbReference>
<name>A0AAE5ZDF8_CUPNH</name>
<reference evidence="1 2" key="1">
    <citation type="submission" date="2019-04" db="EMBL/GenBank/DDBJ databases">
        <title>Long-read de novo sequencing of Cupriavidus necator H16.</title>
        <authorList>
            <person name="Little G.T."/>
            <person name="Ehsaan M."/>
            <person name="Arenas-Lopez C."/>
            <person name="Jawed K."/>
            <person name="Winzer K."/>
            <person name="Kovacs K."/>
            <person name="Malys N."/>
            <person name="Minton N.P."/>
        </authorList>
    </citation>
    <scope>NUCLEOTIDE SEQUENCE [LARGE SCALE GENOMIC DNA]</scope>
    <source>
        <strain evidence="1 2">H16</strain>
    </source>
</reference>
<protein>
    <submittedName>
        <fullName evidence="1">DUF2188 domain-containing protein</fullName>
    </submittedName>
</protein>
<accession>A0AAE5ZDF8</accession>
<sequence length="72" mass="8326">MRHVHIMPHLGHWDICRDGSPNIPFTTKADAVRDGWTAACAERVDLYVHRLDGTMHRYLSRVDGTNPERDEE</sequence>
<evidence type="ECO:0000313" key="2">
    <source>
        <dbReference type="Proteomes" id="UP000296079"/>
    </source>
</evidence>